<comment type="cofactor">
    <cofactor evidence="1">
        <name>Zn(2+)</name>
        <dbReference type="ChEBI" id="CHEBI:29105"/>
    </cofactor>
</comment>
<dbReference type="InterPro" id="IPR051453">
    <property type="entry name" value="MBL_Glyoxalase_II"/>
</dbReference>
<dbReference type="EMBL" id="LNIZ01000006">
    <property type="protein sequence ID" value="KTF03761.1"/>
    <property type="molecule type" value="Genomic_DNA"/>
</dbReference>
<evidence type="ECO:0000256" key="2">
    <source>
        <dbReference type="ARBA" id="ARBA00022723"/>
    </source>
</evidence>
<dbReference type="InterPro" id="IPR001279">
    <property type="entry name" value="Metallo-B-lactamas"/>
</dbReference>
<dbReference type="GO" id="GO:0016787">
    <property type="term" value="F:hydrolase activity"/>
    <property type="evidence" value="ECO:0007669"/>
    <property type="project" value="UniProtKB-KW"/>
</dbReference>
<dbReference type="PATRIC" id="fig|59561.3.peg.1354"/>
<gene>
    <name evidence="6" type="ORF">AQZ59_01360</name>
    <name evidence="7" type="ORF">QP858_03880</name>
</gene>
<evidence type="ECO:0000256" key="1">
    <source>
        <dbReference type="ARBA" id="ARBA00001947"/>
    </source>
</evidence>
<dbReference type="PANTHER" id="PTHR46233">
    <property type="entry name" value="HYDROXYACYLGLUTATHIONE HYDROLASE GLOC"/>
    <property type="match status" value="1"/>
</dbReference>
<dbReference type="EMBL" id="JASPDQ010000006">
    <property type="protein sequence ID" value="MDK8601599.1"/>
    <property type="molecule type" value="Genomic_DNA"/>
</dbReference>
<dbReference type="CDD" id="cd06262">
    <property type="entry name" value="metallo-hydrolase-like_MBL-fold"/>
    <property type="match status" value="1"/>
</dbReference>
<dbReference type="Proteomes" id="UP001225576">
    <property type="component" value="Unassembled WGS sequence"/>
</dbReference>
<evidence type="ECO:0000259" key="5">
    <source>
        <dbReference type="SMART" id="SM00849"/>
    </source>
</evidence>
<dbReference type="SMART" id="SM00849">
    <property type="entry name" value="Lactamase_B"/>
    <property type="match status" value="1"/>
</dbReference>
<dbReference type="AlphaFoldDB" id="A0A0W1KI65"/>
<dbReference type="RefSeq" id="WP_070444965.1">
    <property type="nucleotide sequence ID" value="NZ_CAUPHE010000012.1"/>
</dbReference>
<accession>A0A0W1KI65</accession>
<keyword evidence="8" id="KW-1185">Reference proteome</keyword>
<evidence type="ECO:0000313" key="8">
    <source>
        <dbReference type="Proteomes" id="UP000054404"/>
    </source>
</evidence>
<dbReference type="InterPro" id="IPR036866">
    <property type="entry name" value="RibonucZ/Hydroxyglut_hydro"/>
</dbReference>
<evidence type="ECO:0000256" key="4">
    <source>
        <dbReference type="ARBA" id="ARBA00022833"/>
    </source>
</evidence>
<dbReference type="STRING" id="59561.AQZ59_01360"/>
<comment type="caution">
    <text evidence="6">The sequence shown here is derived from an EMBL/GenBank/DDBJ whole genome shotgun (WGS) entry which is preliminary data.</text>
</comment>
<dbReference type="GO" id="GO:0046872">
    <property type="term" value="F:metal ion binding"/>
    <property type="evidence" value="ECO:0007669"/>
    <property type="project" value="UniProtKB-KW"/>
</dbReference>
<dbReference type="PANTHER" id="PTHR46233:SF3">
    <property type="entry name" value="HYDROXYACYLGLUTATHIONE HYDROLASE GLOC"/>
    <property type="match status" value="1"/>
</dbReference>
<reference evidence="6 8" key="1">
    <citation type="submission" date="2015-11" db="EMBL/GenBank/DDBJ databases">
        <title>Draft Genome Sequence of the Type Strain Trueperella bernardiae LCDC 89-0504T, Isolated from Blood Culture.</title>
        <authorList>
            <person name="Bernier A.-M."/>
            <person name="Bernard K."/>
        </authorList>
    </citation>
    <scope>NUCLEOTIDE SEQUENCE [LARGE SCALE GENOMIC DNA]</scope>
    <source>
        <strain evidence="6 8">LCDC 89-0504</strain>
    </source>
</reference>
<organism evidence="6 8">
    <name type="scientific">Trueperella bernardiae</name>
    <dbReference type="NCBI Taxonomy" id="59561"/>
    <lineage>
        <taxon>Bacteria</taxon>
        <taxon>Bacillati</taxon>
        <taxon>Actinomycetota</taxon>
        <taxon>Actinomycetes</taxon>
        <taxon>Actinomycetales</taxon>
        <taxon>Actinomycetaceae</taxon>
        <taxon>Trueperella</taxon>
    </lineage>
</organism>
<dbReference type="OrthoDB" id="9802991at2"/>
<evidence type="ECO:0000256" key="3">
    <source>
        <dbReference type="ARBA" id="ARBA00022801"/>
    </source>
</evidence>
<keyword evidence="4" id="KW-0862">Zinc</keyword>
<keyword evidence="3 6" id="KW-0378">Hydrolase</keyword>
<dbReference type="Proteomes" id="UP000054404">
    <property type="component" value="Unassembled WGS sequence"/>
</dbReference>
<dbReference type="SUPFAM" id="SSF56281">
    <property type="entry name" value="Metallo-hydrolase/oxidoreductase"/>
    <property type="match status" value="1"/>
</dbReference>
<feature type="domain" description="Metallo-beta-lactamase" evidence="5">
    <location>
        <begin position="13"/>
        <end position="187"/>
    </location>
</feature>
<evidence type="ECO:0000313" key="6">
    <source>
        <dbReference type="EMBL" id="KTF03761.1"/>
    </source>
</evidence>
<sequence length="204" mass="21902">MYSIDVRVVGSWKANCYLLQSDSGVVMIDPGAEPEVLLRALGERKLEAILLTHCHSDHIGAVNELVAATGAPVYIGVHDAVGAADPRLSGFADEGSDYAVEEVTAEWDDETIFSWSGGRLHVIATPGHTPGSICLLDADNEVLYTGDTLFSNGIGSTQYARANRRDLLTSLKKLGTLPDDIRVLPGHGQPTTMGTEKLRNPYLV</sequence>
<dbReference type="Pfam" id="PF00753">
    <property type="entry name" value="Lactamase_B"/>
    <property type="match status" value="1"/>
</dbReference>
<proteinExistence type="predicted"/>
<keyword evidence="2" id="KW-0479">Metal-binding</keyword>
<reference evidence="7" key="2">
    <citation type="submission" date="2023-05" db="EMBL/GenBank/DDBJ databases">
        <title>Genomic Catalog of Human Bladder Bacteria.</title>
        <authorList>
            <person name="Du J."/>
        </authorList>
    </citation>
    <scope>NUCLEOTIDE SEQUENCE</scope>
    <source>
        <strain evidence="7">UMB1304A</strain>
    </source>
</reference>
<dbReference type="EC" id="3.-.-.-" evidence="6"/>
<protein>
    <submittedName>
        <fullName evidence="7">MBL fold metallo-hydrolase</fullName>
    </submittedName>
    <submittedName>
        <fullName evidence="6">Putative metallo-hydrolase</fullName>
        <ecNumber evidence="6">3.-.-.-</ecNumber>
    </submittedName>
</protein>
<name>A0A0W1KI65_9ACTO</name>
<dbReference type="Gene3D" id="3.60.15.10">
    <property type="entry name" value="Ribonuclease Z/Hydroxyacylglutathione hydrolase-like"/>
    <property type="match status" value="1"/>
</dbReference>
<evidence type="ECO:0000313" key="7">
    <source>
        <dbReference type="EMBL" id="MDK8601599.1"/>
    </source>
</evidence>